<comment type="caution">
    <text evidence="1">The sequence shown here is derived from an EMBL/GenBank/DDBJ whole genome shotgun (WGS) entry which is preliminary data.</text>
</comment>
<protein>
    <submittedName>
        <fullName evidence="1">Uncharacterized protein</fullName>
    </submittedName>
</protein>
<dbReference type="Proteomes" id="UP001177260">
    <property type="component" value="Unassembled WGS sequence"/>
</dbReference>
<evidence type="ECO:0000313" key="2">
    <source>
        <dbReference type="Proteomes" id="UP001177260"/>
    </source>
</evidence>
<accession>A0ACC3B8R8</accession>
<name>A0ACC3B8R8_9EURO</name>
<reference evidence="1 2" key="1">
    <citation type="journal article" date="2023" name="ACS Omega">
        <title>Identification of the Neoaspergillic Acid Biosynthesis Gene Cluster by Establishing an In Vitro CRISPR-Ribonucleoprotein Genetic System in Aspergillus melleus.</title>
        <authorList>
            <person name="Yuan B."/>
            <person name="Grau M.F."/>
            <person name="Murata R.M."/>
            <person name="Torok T."/>
            <person name="Venkateswaran K."/>
            <person name="Stajich J.E."/>
            <person name="Wang C.C.C."/>
        </authorList>
    </citation>
    <scope>NUCLEOTIDE SEQUENCE [LARGE SCALE GENOMIC DNA]</scope>
    <source>
        <strain evidence="1 2">IMV 1140</strain>
    </source>
</reference>
<gene>
    <name evidence="1" type="ORF">N8T08_002559</name>
</gene>
<organism evidence="1 2">
    <name type="scientific">Aspergillus melleus</name>
    <dbReference type="NCBI Taxonomy" id="138277"/>
    <lineage>
        <taxon>Eukaryota</taxon>
        <taxon>Fungi</taxon>
        <taxon>Dikarya</taxon>
        <taxon>Ascomycota</taxon>
        <taxon>Pezizomycotina</taxon>
        <taxon>Eurotiomycetes</taxon>
        <taxon>Eurotiomycetidae</taxon>
        <taxon>Eurotiales</taxon>
        <taxon>Aspergillaceae</taxon>
        <taxon>Aspergillus</taxon>
        <taxon>Aspergillus subgen. Circumdati</taxon>
    </lineage>
</organism>
<dbReference type="EMBL" id="JAOPJF010000015">
    <property type="protein sequence ID" value="KAK1146798.1"/>
    <property type="molecule type" value="Genomic_DNA"/>
</dbReference>
<sequence length="178" mass="19923">MAATWLSQTDVKTLVVERQPFRTQAGHADGLESRTVEILDSFGKGDAVWSESNPTIEVCLWVSVSQVSTGFQECTLGQARIEEHLLNFMRDHGDVKVKWGTVPTSIQIDESGAQSRNDNPVEVKLKQWRSECNGPEAEMESVFRTKLGIAFVPPIQYKTEYFSPATQSTHIRQRPGKA</sequence>
<proteinExistence type="predicted"/>
<keyword evidence="2" id="KW-1185">Reference proteome</keyword>
<evidence type="ECO:0000313" key="1">
    <source>
        <dbReference type="EMBL" id="KAK1146798.1"/>
    </source>
</evidence>